<organism evidence="2 3">
    <name type="scientific">Clostridium perfringens</name>
    <dbReference type="NCBI Taxonomy" id="1502"/>
    <lineage>
        <taxon>Bacteria</taxon>
        <taxon>Bacillati</taxon>
        <taxon>Bacillota</taxon>
        <taxon>Clostridia</taxon>
        <taxon>Eubacteriales</taxon>
        <taxon>Clostridiaceae</taxon>
        <taxon>Clostridium</taxon>
    </lineage>
</organism>
<dbReference type="SUPFAM" id="SSF50475">
    <property type="entry name" value="FMN-binding split barrel"/>
    <property type="match status" value="1"/>
</dbReference>
<dbReference type="Gene3D" id="2.30.110.10">
    <property type="entry name" value="Electron Transport, Fmn-binding Protein, Chain A"/>
    <property type="match status" value="1"/>
</dbReference>
<sequence length="134" mass="15357">MNEVIKFLKENPVQYFATVGLDGKAKVRPFQFIIEEKGKLYFSTSNQKTVFSEIEKNPYIEICTASPNFAWLRLNGKVVFSKDLEIKEKVLNSSELVKSIYKEATNPIFEVFYLEDAKAVIADFSGNPPKEYTL</sequence>
<dbReference type="AlphaFoldDB" id="A0AAW9IL54"/>
<dbReference type="PANTHER" id="PTHR34818">
    <property type="entry name" value="PROTEIN BLI-3"/>
    <property type="match status" value="1"/>
</dbReference>
<name>A0AAW9IL54_CLOPF</name>
<dbReference type="InterPro" id="IPR011576">
    <property type="entry name" value="Pyridox_Oxase_N"/>
</dbReference>
<proteinExistence type="predicted"/>
<feature type="domain" description="Pyridoxamine 5'-phosphate oxidase N-terminal" evidence="1">
    <location>
        <begin position="3"/>
        <end position="100"/>
    </location>
</feature>
<dbReference type="PANTHER" id="PTHR34818:SF1">
    <property type="entry name" value="PROTEIN BLI-3"/>
    <property type="match status" value="1"/>
</dbReference>
<gene>
    <name evidence="2" type="ORF">GNF77_04490</name>
</gene>
<dbReference type="Pfam" id="PF01243">
    <property type="entry name" value="PNPOx_N"/>
    <property type="match status" value="1"/>
</dbReference>
<dbReference type="InterPro" id="IPR012349">
    <property type="entry name" value="Split_barrel_FMN-bd"/>
</dbReference>
<evidence type="ECO:0000313" key="3">
    <source>
        <dbReference type="Proteomes" id="UP001292368"/>
    </source>
</evidence>
<dbReference type="InterPro" id="IPR052917">
    <property type="entry name" value="Stress-Dev_Protein"/>
</dbReference>
<accession>A0AAW9IL54</accession>
<dbReference type="EMBL" id="WNVM01000002">
    <property type="protein sequence ID" value="MDZ5008180.1"/>
    <property type="molecule type" value="Genomic_DNA"/>
</dbReference>
<evidence type="ECO:0000259" key="1">
    <source>
        <dbReference type="Pfam" id="PF01243"/>
    </source>
</evidence>
<comment type="caution">
    <text evidence="2">The sequence shown here is derived from an EMBL/GenBank/DDBJ whole genome shotgun (WGS) entry which is preliminary data.</text>
</comment>
<protein>
    <submittedName>
        <fullName evidence="2">Pyridoxamine 5'-phosphate oxidase</fullName>
    </submittedName>
</protein>
<dbReference type="RefSeq" id="WP_280557343.1">
    <property type="nucleotide sequence ID" value="NZ_CATNXQ010000006.1"/>
</dbReference>
<reference evidence="2" key="1">
    <citation type="submission" date="2019-11" db="EMBL/GenBank/DDBJ databases">
        <title>Characterization of Clostridium perfringens isolates from swine manure treated agricultural soils.</title>
        <authorList>
            <person name="Wushke S.T."/>
        </authorList>
    </citation>
    <scope>NUCLEOTIDE SEQUENCE</scope>
    <source>
        <strain evidence="2">V2</strain>
    </source>
</reference>
<dbReference type="Proteomes" id="UP001292368">
    <property type="component" value="Unassembled WGS sequence"/>
</dbReference>
<evidence type="ECO:0000313" key="2">
    <source>
        <dbReference type="EMBL" id="MDZ5008180.1"/>
    </source>
</evidence>